<dbReference type="AlphaFoldDB" id="A0A0E0K447"/>
<dbReference type="EnsemblPlants" id="OPUNC02G26960.1">
    <property type="protein sequence ID" value="OPUNC02G26960.1"/>
    <property type="gene ID" value="OPUNC02G26960"/>
</dbReference>
<reference evidence="2" key="2">
    <citation type="submission" date="2018-05" db="EMBL/GenBank/DDBJ databases">
        <title>OpunRS2 (Oryza punctata Reference Sequence Version 2).</title>
        <authorList>
            <person name="Zhang J."/>
            <person name="Kudrna D."/>
            <person name="Lee S."/>
            <person name="Talag J."/>
            <person name="Welchert J."/>
            <person name="Wing R.A."/>
        </authorList>
    </citation>
    <scope>NUCLEOTIDE SEQUENCE [LARGE SCALE GENOMIC DNA]</scope>
</reference>
<organism evidence="2">
    <name type="scientific">Oryza punctata</name>
    <name type="common">Red rice</name>
    <dbReference type="NCBI Taxonomy" id="4537"/>
    <lineage>
        <taxon>Eukaryota</taxon>
        <taxon>Viridiplantae</taxon>
        <taxon>Streptophyta</taxon>
        <taxon>Embryophyta</taxon>
        <taxon>Tracheophyta</taxon>
        <taxon>Spermatophyta</taxon>
        <taxon>Magnoliopsida</taxon>
        <taxon>Liliopsida</taxon>
        <taxon>Poales</taxon>
        <taxon>Poaceae</taxon>
        <taxon>BOP clade</taxon>
        <taxon>Oryzoideae</taxon>
        <taxon>Oryzeae</taxon>
        <taxon>Oryzinae</taxon>
        <taxon>Oryza</taxon>
    </lineage>
</organism>
<accession>A0A0E0K447</accession>
<dbReference type="Gramene" id="OPUNC02G26960.1">
    <property type="protein sequence ID" value="OPUNC02G26960.1"/>
    <property type="gene ID" value="OPUNC02G26960"/>
</dbReference>
<evidence type="ECO:0000256" key="1">
    <source>
        <dbReference type="SAM" id="MobiDB-lite"/>
    </source>
</evidence>
<evidence type="ECO:0000313" key="3">
    <source>
        <dbReference type="Proteomes" id="UP000026962"/>
    </source>
</evidence>
<name>A0A0E0K447_ORYPU</name>
<feature type="region of interest" description="Disordered" evidence="1">
    <location>
        <begin position="1"/>
        <end position="61"/>
    </location>
</feature>
<sequence length="89" mass="9619">MAATMSGRSKEVPHRGHSSVVTSPPAPGLVTPGRASSDSSPIGSVVVRRGDCGRGSRRWGRRDGRWRGVAATLRLRAHLPWPEANRLLR</sequence>
<reference evidence="2" key="1">
    <citation type="submission" date="2015-04" db="UniProtKB">
        <authorList>
            <consortium name="EnsemblPlants"/>
        </authorList>
    </citation>
    <scope>IDENTIFICATION</scope>
</reference>
<dbReference type="HOGENOM" id="CLU_2458637_0_0_1"/>
<proteinExistence type="predicted"/>
<keyword evidence="3" id="KW-1185">Reference proteome</keyword>
<evidence type="ECO:0000313" key="2">
    <source>
        <dbReference type="EnsemblPlants" id="OPUNC02G26960.1"/>
    </source>
</evidence>
<protein>
    <submittedName>
        <fullName evidence="2">Uncharacterized protein</fullName>
    </submittedName>
</protein>
<dbReference type="Proteomes" id="UP000026962">
    <property type="component" value="Chromosome 2"/>
</dbReference>